<reference evidence="15" key="1">
    <citation type="submission" date="2015-09" db="EMBL/GenBank/DDBJ databases">
        <authorList>
            <person name="Shao Z."/>
            <person name="Wang L."/>
        </authorList>
    </citation>
    <scope>NUCLEOTIDE SEQUENCE [LARGE SCALE GENOMIC DNA]</scope>
    <source>
        <strain evidence="15">F13-1</strain>
    </source>
</reference>
<keyword evidence="3" id="KW-1003">Cell membrane</keyword>
<dbReference type="InterPro" id="IPR003593">
    <property type="entry name" value="AAA+_ATPase"/>
</dbReference>
<evidence type="ECO:0000256" key="5">
    <source>
        <dbReference type="ARBA" id="ARBA00022741"/>
    </source>
</evidence>
<dbReference type="InterPro" id="IPR036640">
    <property type="entry name" value="ABC1_TM_sf"/>
</dbReference>
<feature type="domain" description="ABC transporter" evidence="11">
    <location>
        <begin position="478"/>
        <end position="713"/>
    </location>
</feature>
<protein>
    <submittedName>
        <fullName evidence="14">ABC transporter</fullName>
    </submittedName>
</protein>
<evidence type="ECO:0000256" key="8">
    <source>
        <dbReference type="ARBA" id="ARBA00022989"/>
    </source>
</evidence>
<dbReference type="InterPro" id="IPR017750">
    <property type="entry name" value="ATPase_T1SS"/>
</dbReference>
<proteinExistence type="predicted"/>
<evidence type="ECO:0000256" key="2">
    <source>
        <dbReference type="ARBA" id="ARBA00022448"/>
    </source>
</evidence>
<keyword evidence="6" id="KW-0378">Hydrolase</keyword>
<evidence type="ECO:0000256" key="6">
    <source>
        <dbReference type="ARBA" id="ARBA00022801"/>
    </source>
</evidence>
<dbReference type="Pfam" id="PF00005">
    <property type="entry name" value="ABC_tran"/>
    <property type="match status" value="1"/>
</dbReference>
<keyword evidence="4 10" id="KW-0812">Transmembrane</keyword>
<dbReference type="Gene3D" id="1.20.1560.10">
    <property type="entry name" value="ABC transporter type 1, transmembrane domain"/>
    <property type="match status" value="1"/>
</dbReference>
<dbReference type="PANTHER" id="PTHR43394:SF1">
    <property type="entry name" value="ATP-BINDING CASSETTE SUB-FAMILY B MEMBER 10, MITOCHONDRIAL"/>
    <property type="match status" value="1"/>
</dbReference>
<dbReference type="PROSITE" id="PS50929">
    <property type="entry name" value="ABC_TM1F"/>
    <property type="match status" value="1"/>
</dbReference>
<keyword evidence="2" id="KW-0813">Transport</keyword>
<comment type="subcellular location">
    <subcellularLocation>
        <location evidence="1">Cell membrane</location>
        <topology evidence="1">Multi-pass membrane protein</topology>
    </subcellularLocation>
</comment>
<evidence type="ECO:0000256" key="7">
    <source>
        <dbReference type="ARBA" id="ARBA00022840"/>
    </source>
</evidence>
<evidence type="ECO:0000256" key="4">
    <source>
        <dbReference type="ARBA" id="ARBA00022692"/>
    </source>
</evidence>
<dbReference type="GO" id="GO:0015421">
    <property type="term" value="F:ABC-type oligopeptide transporter activity"/>
    <property type="evidence" value="ECO:0007669"/>
    <property type="project" value="TreeGrafter"/>
</dbReference>
<dbReference type="PANTHER" id="PTHR43394">
    <property type="entry name" value="ATP-DEPENDENT PERMEASE MDL1, MITOCHONDRIAL"/>
    <property type="match status" value="1"/>
</dbReference>
<dbReference type="PROSITE" id="PS50990">
    <property type="entry name" value="PEPTIDASE_C39"/>
    <property type="match status" value="1"/>
</dbReference>
<dbReference type="InterPro" id="IPR005074">
    <property type="entry name" value="Peptidase_C39"/>
</dbReference>
<dbReference type="CDD" id="cd03245">
    <property type="entry name" value="ABCC_bacteriocin_exporters"/>
    <property type="match status" value="1"/>
</dbReference>
<dbReference type="GO" id="GO:0008233">
    <property type="term" value="F:peptidase activity"/>
    <property type="evidence" value="ECO:0007669"/>
    <property type="project" value="InterPro"/>
</dbReference>
<dbReference type="GO" id="GO:0016887">
    <property type="term" value="F:ATP hydrolysis activity"/>
    <property type="evidence" value="ECO:0007669"/>
    <property type="project" value="InterPro"/>
</dbReference>
<keyword evidence="7" id="KW-0067">ATP-binding</keyword>
<dbReference type="AlphaFoldDB" id="A0A291HN16"/>
<feature type="transmembrane region" description="Helical" evidence="10">
    <location>
        <begin position="166"/>
        <end position="188"/>
    </location>
</feature>
<sequence>MSKTDYSEQHGGPLLDCLLTLCRFHDRKLSRESALAGLPLVEGKLVPSVFHRAAKRAGLSSRLATQSLSAVNPSLLPAVLLLHDDRACILTGLDPEQGNARVIWPELTEAEVSLPLDELQRQYSGKLIYLRPEFHFDARAPRARKKPDGHWFWGVMTENRPLYRDIILAAIMINCFAVAMPLFVMNIYDRVVPNHATDTLWVLAVGILIVLCADLGLRLMRSWFVDLGASRADVKLSAAIMEQILGMKLADRPASAGSFASNVQAFESVRNFIGSVTLVALVDLPFFLLFCLIIGLINWLLVLPILVGTVLILLYAALAQRKMQRLSETMIRASAMRNATLVECLSSLETLKTVGAESRMQGTWESTTLFLSRITAQMRLLAASVSNGALWVQHTVAVALIIVGVYLITGGHLTQGGLIAAYLLSSRAMGPIGQAAALLSQYHHAAAAMESLNNIMARPVERPQGKHWVSRPILRGDIEFRQVGFSYPDAERQALADISFRIKAGEHVAILGRNGSGKSTLEKLILGLYEPDAGTILIDGVDIRQLDPAELRRGIGHVPQDVSLFFGTLRDNLTMGTPHVDDAQLVHAANLSGLAGFINTHPSGFDMQVGERGQLLSGGQRQSVAIARALIKESPILLLDEPTGSLDHSSEEQIKQSLAQIAQGKTLILVTHRSSLLALAERIIVVDNGRLVADGPKAEVLEALRQGRIGSAA</sequence>
<feature type="transmembrane region" description="Helical" evidence="10">
    <location>
        <begin position="388"/>
        <end position="408"/>
    </location>
</feature>
<dbReference type="Proteomes" id="UP000217763">
    <property type="component" value="Chromosome"/>
</dbReference>
<keyword evidence="5" id="KW-0547">Nucleotide-binding</keyword>
<dbReference type="SUPFAM" id="SSF52540">
    <property type="entry name" value="P-loop containing nucleoside triphosphate hydrolases"/>
    <property type="match status" value="1"/>
</dbReference>
<evidence type="ECO:0000259" key="12">
    <source>
        <dbReference type="PROSITE" id="PS50929"/>
    </source>
</evidence>
<dbReference type="NCBIfam" id="TIGR03375">
    <property type="entry name" value="type_I_sec_LssB"/>
    <property type="match status" value="1"/>
</dbReference>
<evidence type="ECO:0000313" key="15">
    <source>
        <dbReference type="Proteomes" id="UP000217763"/>
    </source>
</evidence>
<gene>
    <name evidence="14" type="ORF">AN401_06390</name>
</gene>
<dbReference type="KEGG" id="zdf:AN401_06390"/>
<dbReference type="Gene3D" id="3.90.70.10">
    <property type="entry name" value="Cysteine proteinases"/>
    <property type="match status" value="1"/>
</dbReference>
<dbReference type="GO" id="GO:0005524">
    <property type="term" value="F:ATP binding"/>
    <property type="evidence" value="ECO:0007669"/>
    <property type="project" value="UniProtKB-KW"/>
</dbReference>
<dbReference type="SUPFAM" id="SSF90123">
    <property type="entry name" value="ABC transporter transmembrane region"/>
    <property type="match status" value="1"/>
</dbReference>
<dbReference type="CDD" id="cd02421">
    <property type="entry name" value="Peptidase_C39_likeD"/>
    <property type="match status" value="1"/>
</dbReference>
<dbReference type="Gene3D" id="3.40.50.300">
    <property type="entry name" value="P-loop containing nucleotide triphosphate hydrolases"/>
    <property type="match status" value="1"/>
</dbReference>
<feature type="transmembrane region" description="Helical" evidence="10">
    <location>
        <begin position="301"/>
        <end position="318"/>
    </location>
</feature>
<keyword evidence="9 10" id="KW-0472">Membrane</keyword>
<feature type="domain" description="ABC transmembrane type-1" evidence="12">
    <location>
        <begin position="166"/>
        <end position="444"/>
    </location>
</feature>
<dbReference type="CDD" id="cd18587">
    <property type="entry name" value="ABC_6TM_LapB_like"/>
    <property type="match status" value="1"/>
</dbReference>
<feature type="domain" description="Peptidase C39" evidence="13">
    <location>
        <begin position="7"/>
        <end position="130"/>
    </location>
</feature>
<dbReference type="Pfam" id="PF00664">
    <property type="entry name" value="ABC_membrane"/>
    <property type="match status" value="1"/>
</dbReference>
<keyword evidence="8 10" id="KW-1133">Transmembrane helix</keyword>
<dbReference type="RefSeq" id="WP_096778838.1">
    <property type="nucleotide sequence ID" value="NZ_CP012621.1"/>
</dbReference>
<dbReference type="InterPro" id="IPR027417">
    <property type="entry name" value="P-loop_NTPase"/>
</dbReference>
<dbReference type="SMART" id="SM00382">
    <property type="entry name" value="AAA"/>
    <property type="match status" value="1"/>
</dbReference>
<organism evidence="14 15">
    <name type="scientific">Zobellella denitrificans</name>
    <dbReference type="NCBI Taxonomy" id="347534"/>
    <lineage>
        <taxon>Bacteria</taxon>
        <taxon>Pseudomonadati</taxon>
        <taxon>Pseudomonadota</taxon>
        <taxon>Gammaproteobacteria</taxon>
        <taxon>Aeromonadales</taxon>
        <taxon>Aeromonadaceae</taxon>
        <taxon>Zobellella</taxon>
    </lineage>
</organism>
<accession>A0A291HN16</accession>
<name>A0A291HN16_9GAMM</name>
<dbReference type="InterPro" id="IPR039421">
    <property type="entry name" value="Type_1_exporter"/>
</dbReference>
<dbReference type="FunFam" id="3.40.50.300:FF:000299">
    <property type="entry name" value="ABC transporter ATP-binding protein/permease"/>
    <property type="match status" value="1"/>
</dbReference>
<evidence type="ECO:0000259" key="11">
    <source>
        <dbReference type="PROSITE" id="PS50893"/>
    </source>
</evidence>
<dbReference type="GO" id="GO:0006508">
    <property type="term" value="P:proteolysis"/>
    <property type="evidence" value="ECO:0007669"/>
    <property type="project" value="InterPro"/>
</dbReference>
<evidence type="ECO:0000256" key="9">
    <source>
        <dbReference type="ARBA" id="ARBA00023136"/>
    </source>
</evidence>
<evidence type="ECO:0000256" key="3">
    <source>
        <dbReference type="ARBA" id="ARBA00022475"/>
    </source>
</evidence>
<dbReference type="PROSITE" id="PS50893">
    <property type="entry name" value="ABC_TRANSPORTER_2"/>
    <property type="match status" value="1"/>
</dbReference>
<evidence type="ECO:0000256" key="1">
    <source>
        <dbReference type="ARBA" id="ARBA00004651"/>
    </source>
</evidence>
<evidence type="ECO:0000259" key="13">
    <source>
        <dbReference type="PROSITE" id="PS50990"/>
    </source>
</evidence>
<feature type="transmembrane region" description="Helical" evidence="10">
    <location>
        <begin position="200"/>
        <end position="217"/>
    </location>
</feature>
<keyword evidence="15" id="KW-1185">Reference proteome</keyword>
<dbReference type="InterPro" id="IPR003439">
    <property type="entry name" value="ABC_transporter-like_ATP-bd"/>
</dbReference>
<dbReference type="GO" id="GO:0005886">
    <property type="term" value="C:plasma membrane"/>
    <property type="evidence" value="ECO:0007669"/>
    <property type="project" value="UniProtKB-SubCell"/>
</dbReference>
<dbReference type="InterPro" id="IPR011527">
    <property type="entry name" value="ABC1_TM_dom"/>
</dbReference>
<feature type="transmembrane region" description="Helical" evidence="10">
    <location>
        <begin position="272"/>
        <end position="295"/>
    </location>
</feature>
<evidence type="ECO:0000313" key="14">
    <source>
        <dbReference type="EMBL" id="ATG73533.1"/>
    </source>
</evidence>
<evidence type="ECO:0000256" key="10">
    <source>
        <dbReference type="SAM" id="Phobius"/>
    </source>
</evidence>
<dbReference type="EMBL" id="CP012621">
    <property type="protein sequence ID" value="ATG73533.1"/>
    <property type="molecule type" value="Genomic_DNA"/>
</dbReference>